<dbReference type="EMBL" id="AP014880">
    <property type="protein sequence ID" value="BAW16135.1"/>
    <property type="molecule type" value="Genomic_DNA"/>
</dbReference>
<organism evidence="2 3">
    <name type="scientific">Streptococcus intermedius</name>
    <dbReference type="NCBI Taxonomy" id="1338"/>
    <lineage>
        <taxon>Bacteria</taxon>
        <taxon>Bacillati</taxon>
        <taxon>Bacillota</taxon>
        <taxon>Bacilli</taxon>
        <taxon>Lactobacillales</taxon>
        <taxon>Streptococcaceae</taxon>
        <taxon>Streptococcus</taxon>
        <taxon>Streptococcus anginosus group</taxon>
    </lineage>
</organism>
<proteinExistence type="predicted"/>
<evidence type="ECO:0000313" key="2">
    <source>
        <dbReference type="EMBL" id="BAW16135.1"/>
    </source>
</evidence>
<reference evidence="2 3" key="1">
    <citation type="journal article" date="2017" name="Infect. Immun.">
        <title>Characterization of the Pathogenicity of Streptococcus intermedius TYG1620 Isolated from a Human Brain Abscess Based on the Complete Genome Sequence with Transcriptome Analysis and Transposon Mutagenesis in a Murine Subcutaneous Abscess Model.</title>
        <authorList>
            <person name="Hasegawa N."/>
            <person name="Sekizuka T."/>
            <person name="Sugi Y."/>
            <person name="Kawakami N."/>
            <person name="Ogasawara Y."/>
            <person name="Kato K."/>
            <person name="Yamashita A."/>
            <person name="Takeuchi F."/>
            <person name="Kuroda M."/>
        </authorList>
    </citation>
    <scope>NUCLEOTIDE SEQUENCE [LARGE SCALE GENOMIC DNA]</scope>
    <source>
        <strain evidence="2 3">TYG1620</strain>
    </source>
</reference>
<keyword evidence="1" id="KW-0812">Transmembrane</keyword>
<name>A0AAD1C765_STRIT</name>
<feature type="transmembrane region" description="Helical" evidence="1">
    <location>
        <begin position="23"/>
        <end position="43"/>
    </location>
</feature>
<keyword evidence="1" id="KW-0472">Membrane</keyword>
<feature type="transmembrane region" description="Helical" evidence="1">
    <location>
        <begin position="50"/>
        <end position="68"/>
    </location>
</feature>
<gene>
    <name evidence="2" type="ORF">SITYG_01490</name>
</gene>
<dbReference type="Proteomes" id="UP000217792">
    <property type="component" value="Chromosome"/>
</dbReference>
<evidence type="ECO:0000313" key="3">
    <source>
        <dbReference type="Proteomes" id="UP000217792"/>
    </source>
</evidence>
<evidence type="ECO:0000256" key="1">
    <source>
        <dbReference type="SAM" id="Phobius"/>
    </source>
</evidence>
<keyword evidence="1" id="KW-1133">Transmembrane helix</keyword>
<accession>A0AAD1C765</accession>
<protein>
    <submittedName>
        <fullName evidence="2">Uncharacterized protein</fullName>
    </submittedName>
</protein>
<sequence length="268" mass="31639">MKYIIQELTNRNNVKLLLQLETLSHIGSVMGICLGTTSVILVFQEKTKMLALLLMIFMWLVIFFIIYLRRISNKVIVFVINELVDLNKYIAFYQTEADSSIKLYRSNYQQNLEYVKGQVTFLKGEFNKSLVQFLQIDLSKVWKRYSKGYYLTNCYYKLVSSVHLFDEQKIQKFEEQLLNASDYKNQKSTLVEKAKSIKDIVFNKQPNNYFDDHSANSRLGKITYTYYAALNARLKGEEARTRELFESIAQENPELFYVQEAKRYLEEN</sequence>
<dbReference type="AlphaFoldDB" id="A0AAD1C765"/>